<keyword evidence="3" id="KW-1185">Reference proteome</keyword>
<comment type="caution">
    <text evidence="2">The sequence shown here is derived from an EMBL/GenBank/DDBJ whole genome shotgun (WGS) entry which is preliminary data.</text>
</comment>
<dbReference type="Gene3D" id="3.30.497.10">
    <property type="entry name" value="Antithrombin, subunit I, domain 2"/>
    <property type="match status" value="2"/>
</dbReference>
<dbReference type="OrthoDB" id="671595at2759"/>
<dbReference type="Pfam" id="PF00079">
    <property type="entry name" value="Serpin"/>
    <property type="match status" value="1"/>
</dbReference>
<gene>
    <name evidence="2" type="ORF">DGYR_LOCUS13995</name>
</gene>
<evidence type="ECO:0000313" key="3">
    <source>
        <dbReference type="Proteomes" id="UP000549394"/>
    </source>
</evidence>
<dbReference type="InterPro" id="IPR023796">
    <property type="entry name" value="Serpin_dom"/>
</dbReference>
<feature type="domain" description="Serpin" evidence="1">
    <location>
        <begin position="13"/>
        <end position="275"/>
    </location>
</feature>
<dbReference type="SUPFAM" id="SSF56574">
    <property type="entry name" value="Serpins"/>
    <property type="match status" value="1"/>
</dbReference>
<dbReference type="AlphaFoldDB" id="A0A7I8WEY4"/>
<organism evidence="2 3">
    <name type="scientific">Dimorphilus gyrociliatus</name>
    <dbReference type="NCBI Taxonomy" id="2664684"/>
    <lineage>
        <taxon>Eukaryota</taxon>
        <taxon>Metazoa</taxon>
        <taxon>Spiralia</taxon>
        <taxon>Lophotrochozoa</taxon>
        <taxon>Annelida</taxon>
        <taxon>Polychaeta</taxon>
        <taxon>Polychaeta incertae sedis</taxon>
        <taxon>Dinophilidae</taxon>
        <taxon>Dimorphilus</taxon>
    </lineage>
</organism>
<dbReference type="Proteomes" id="UP000549394">
    <property type="component" value="Unassembled WGS sequence"/>
</dbReference>
<reference evidence="2 3" key="1">
    <citation type="submission" date="2020-08" db="EMBL/GenBank/DDBJ databases">
        <authorList>
            <person name="Hejnol A."/>
        </authorList>
    </citation>
    <scope>NUCLEOTIDE SEQUENCE [LARGE SCALE GENOMIC DNA]</scope>
</reference>
<protein>
    <recommendedName>
        <fullName evidence="1">Serpin domain-containing protein</fullName>
    </recommendedName>
</protein>
<sequence length="285" mass="33392">MISKRVKKEDITNYLSLHTHSNDTEKVGTIIKSVDDYVRQLTNGMIGYRLEESGILQPGARIYLSILYFKGTWQYGLTPMKERMEFTNIEGKKIFRDYVYSSMIYIKVSRYMIDPEKLIYVFILPLNDDTKRRHLNRFEAIYIAPTFLVSNAEEWKEVYTKFIENCTYGEEGNFRMKHDAFENNMIKLIFPKFDQVCEDIDLNKMFPETYQGGPNPDFAKFVMKVRVKIDENGIEGAAAAEVTYNCGEVYPEKLVVDKPYIVLIYDRELRQTLFTVKDNGLNVKN</sequence>
<accession>A0A7I8WEY4</accession>
<dbReference type="InterPro" id="IPR036186">
    <property type="entry name" value="Serpin_sf"/>
</dbReference>
<name>A0A7I8WEY4_9ANNE</name>
<dbReference type="InterPro" id="IPR042178">
    <property type="entry name" value="Serpin_sf_1"/>
</dbReference>
<dbReference type="EMBL" id="CAJFCJ010000079">
    <property type="protein sequence ID" value="CAD5126765.1"/>
    <property type="molecule type" value="Genomic_DNA"/>
</dbReference>
<evidence type="ECO:0000313" key="2">
    <source>
        <dbReference type="EMBL" id="CAD5126765.1"/>
    </source>
</evidence>
<proteinExistence type="predicted"/>
<evidence type="ECO:0000259" key="1">
    <source>
        <dbReference type="Pfam" id="PF00079"/>
    </source>
</evidence>